<dbReference type="Proteomes" id="UP000663828">
    <property type="component" value="Unassembled WGS sequence"/>
</dbReference>
<dbReference type="EMBL" id="CAJNOR010000474">
    <property type="protein sequence ID" value="CAF0925047.1"/>
    <property type="molecule type" value="Genomic_DNA"/>
</dbReference>
<dbReference type="AlphaFoldDB" id="A0A814BAR8"/>
<organism evidence="2 3">
    <name type="scientific">Adineta ricciae</name>
    <name type="common">Rotifer</name>
    <dbReference type="NCBI Taxonomy" id="249248"/>
    <lineage>
        <taxon>Eukaryota</taxon>
        <taxon>Metazoa</taxon>
        <taxon>Spiralia</taxon>
        <taxon>Gnathifera</taxon>
        <taxon>Rotifera</taxon>
        <taxon>Eurotatoria</taxon>
        <taxon>Bdelloidea</taxon>
        <taxon>Adinetida</taxon>
        <taxon>Adinetidae</taxon>
        <taxon>Adineta</taxon>
    </lineage>
</organism>
<protein>
    <submittedName>
        <fullName evidence="2">Uncharacterized protein</fullName>
    </submittedName>
</protein>
<name>A0A814BAR8_ADIRI</name>
<sequence length="103" mass="11738">MARTNLSVMPDVNVCLRDAMDAMFNNGNQNRLENPDRTIMTSEENDVIVDIVNDDDDQQPMTDALQSSINKRKLTNTNITNHEQQNHSENDNAKRMCMMNGSH</sequence>
<evidence type="ECO:0000313" key="3">
    <source>
        <dbReference type="Proteomes" id="UP000663828"/>
    </source>
</evidence>
<keyword evidence="3" id="KW-1185">Reference proteome</keyword>
<gene>
    <name evidence="2" type="ORF">XAT740_LOCUS9253</name>
</gene>
<evidence type="ECO:0000256" key="1">
    <source>
        <dbReference type="SAM" id="MobiDB-lite"/>
    </source>
</evidence>
<reference evidence="2" key="1">
    <citation type="submission" date="2021-02" db="EMBL/GenBank/DDBJ databases">
        <authorList>
            <person name="Nowell W R."/>
        </authorList>
    </citation>
    <scope>NUCLEOTIDE SEQUENCE</scope>
</reference>
<feature type="compositionally biased region" description="Basic and acidic residues" evidence="1">
    <location>
        <begin position="84"/>
        <end position="94"/>
    </location>
</feature>
<proteinExistence type="predicted"/>
<feature type="region of interest" description="Disordered" evidence="1">
    <location>
        <begin position="79"/>
        <end position="103"/>
    </location>
</feature>
<comment type="caution">
    <text evidence="2">The sequence shown here is derived from an EMBL/GenBank/DDBJ whole genome shotgun (WGS) entry which is preliminary data.</text>
</comment>
<evidence type="ECO:0000313" key="2">
    <source>
        <dbReference type="EMBL" id="CAF0925047.1"/>
    </source>
</evidence>
<accession>A0A814BAR8</accession>